<sequence length="400" mass="41818">MPPTAAPAGPQAGPAPGGSQPTSPTTRSAWTASRMIVLLGAILILVAVIGVLIAPTRGPSRPLDPADTSLAGSKALAELLRSRGVQVDRVDSVQAASDMAARGGNRLLLITDTTYFDEDTLSRIPGDRLIVGDVFGLQTLAPGVRTHPEATRTRSREPQCQLPAARLAGSAYMGGRAFDAPAGGTGCYPATGGGHTLVSYPNAGGVTTVVGDGSFMTNLHLPEDGNAALALNLIGSGRPVTWLIRPERPPATELPGERGQSMYELMPDNVRWTVYMAIIAVAVTALWRGRRLGPVVAERLPVIVRAAETVEGRGRLYRARRARQRAADSLRAGTIDRLTPRLGLTSGAGPQEVVAALAARTGQDSHQVGAALYGQPPADDAALVALAGYLDFIERQVSEL</sequence>
<dbReference type="InterPro" id="IPR025646">
    <property type="entry name" value="DUF4350"/>
</dbReference>
<organism evidence="4 5">
    <name type="scientific">Nonomuraea turkmeniaca</name>
    <dbReference type="NCBI Taxonomy" id="103838"/>
    <lineage>
        <taxon>Bacteria</taxon>
        <taxon>Bacillati</taxon>
        <taxon>Actinomycetota</taxon>
        <taxon>Actinomycetes</taxon>
        <taxon>Streptosporangiales</taxon>
        <taxon>Streptosporangiaceae</taxon>
        <taxon>Nonomuraea</taxon>
    </lineage>
</organism>
<gene>
    <name evidence="4" type="ORF">ETD86_50100</name>
</gene>
<proteinExistence type="predicted"/>
<dbReference type="EMBL" id="VCKY01000338">
    <property type="protein sequence ID" value="TMR07896.1"/>
    <property type="molecule type" value="Genomic_DNA"/>
</dbReference>
<evidence type="ECO:0000256" key="1">
    <source>
        <dbReference type="SAM" id="MobiDB-lite"/>
    </source>
</evidence>
<dbReference type="AlphaFoldDB" id="A0A5S4EWQ8"/>
<keyword evidence="2" id="KW-1133">Transmembrane helix</keyword>
<dbReference type="Pfam" id="PF14258">
    <property type="entry name" value="DUF4350"/>
    <property type="match status" value="1"/>
</dbReference>
<keyword evidence="2" id="KW-0812">Transmembrane</keyword>
<name>A0A5S4EWQ8_9ACTN</name>
<comment type="caution">
    <text evidence="4">The sequence shown here is derived from an EMBL/GenBank/DDBJ whole genome shotgun (WGS) entry which is preliminary data.</text>
</comment>
<dbReference type="OrthoDB" id="5241668at2"/>
<feature type="region of interest" description="Disordered" evidence="1">
    <location>
        <begin position="1"/>
        <end position="27"/>
    </location>
</feature>
<evidence type="ECO:0000259" key="3">
    <source>
        <dbReference type="Pfam" id="PF14258"/>
    </source>
</evidence>
<evidence type="ECO:0000256" key="2">
    <source>
        <dbReference type="SAM" id="Phobius"/>
    </source>
</evidence>
<evidence type="ECO:0000313" key="5">
    <source>
        <dbReference type="Proteomes" id="UP000309128"/>
    </source>
</evidence>
<feature type="compositionally biased region" description="Low complexity" evidence="1">
    <location>
        <begin position="1"/>
        <end position="26"/>
    </location>
</feature>
<accession>A0A5S4EWQ8</accession>
<evidence type="ECO:0000313" key="4">
    <source>
        <dbReference type="EMBL" id="TMR07896.1"/>
    </source>
</evidence>
<protein>
    <submittedName>
        <fullName evidence="4">DUF4350 domain-containing protein</fullName>
    </submittedName>
</protein>
<keyword evidence="2" id="KW-0472">Membrane</keyword>
<feature type="domain" description="DUF4350" evidence="3">
    <location>
        <begin position="67"/>
        <end position="234"/>
    </location>
</feature>
<feature type="transmembrane region" description="Helical" evidence="2">
    <location>
        <begin position="35"/>
        <end position="54"/>
    </location>
</feature>
<reference evidence="4 5" key="1">
    <citation type="submission" date="2019-05" db="EMBL/GenBank/DDBJ databases">
        <title>Draft genome sequence of Nonomuraea turkmeniaca DSM 43926.</title>
        <authorList>
            <person name="Saricaoglu S."/>
            <person name="Isik K."/>
        </authorList>
    </citation>
    <scope>NUCLEOTIDE SEQUENCE [LARGE SCALE GENOMIC DNA]</scope>
    <source>
        <strain evidence="4 5">DSM 43926</strain>
    </source>
</reference>
<keyword evidence="5" id="KW-1185">Reference proteome</keyword>
<dbReference type="Proteomes" id="UP000309128">
    <property type="component" value="Unassembled WGS sequence"/>
</dbReference>